<dbReference type="InterPro" id="IPR017911">
    <property type="entry name" value="MacB-like_ATP-bd"/>
</dbReference>
<feature type="domain" description="ABC transporter" evidence="4">
    <location>
        <begin position="3"/>
        <end position="227"/>
    </location>
</feature>
<dbReference type="PROSITE" id="PS00211">
    <property type="entry name" value="ABC_TRANSPORTER_1"/>
    <property type="match status" value="1"/>
</dbReference>
<dbReference type="PANTHER" id="PTHR24220">
    <property type="entry name" value="IMPORT ATP-BINDING PROTEIN"/>
    <property type="match status" value="1"/>
</dbReference>
<dbReference type="SUPFAM" id="SSF52540">
    <property type="entry name" value="P-loop containing nucleoside triphosphate hydrolases"/>
    <property type="match status" value="1"/>
</dbReference>
<keyword evidence="2" id="KW-0547">Nucleotide-binding</keyword>
<reference evidence="5 6" key="1">
    <citation type="submission" date="2019-11" db="EMBL/GenBank/DDBJ databases">
        <title>Whole-genome sequence of a the green, strictly anaerobic photosynthetic bacterium Heliobacillus mobilis DSM 6151.</title>
        <authorList>
            <person name="Kyndt J.A."/>
            <person name="Meyer T.E."/>
        </authorList>
    </citation>
    <scope>NUCLEOTIDE SEQUENCE [LARGE SCALE GENOMIC DNA]</scope>
    <source>
        <strain evidence="5 6">DSM 6151</strain>
    </source>
</reference>
<keyword evidence="1" id="KW-0813">Transport</keyword>
<dbReference type="EMBL" id="WNKU01000003">
    <property type="protein sequence ID" value="MTV48258.1"/>
    <property type="molecule type" value="Genomic_DNA"/>
</dbReference>
<dbReference type="CDD" id="cd03255">
    <property type="entry name" value="ABC_MJ0796_LolCDE_FtsE"/>
    <property type="match status" value="1"/>
</dbReference>
<dbReference type="InterPro" id="IPR003593">
    <property type="entry name" value="AAA+_ATPase"/>
</dbReference>
<dbReference type="Gene3D" id="3.40.50.300">
    <property type="entry name" value="P-loop containing nucleotide triphosphate hydrolases"/>
    <property type="match status" value="1"/>
</dbReference>
<dbReference type="AlphaFoldDB" id="A0A6I3SHE8"/>
<evidence type="ECO:0000256" key="3">
    <source>
        <dbReference type="ARBA" id="ARBA00022840"/>
    </source>
</evidence>
<dbReference type="InterPro" id="IPR003439">
    <property type="entry name" value="ABC_transporter-like_ATP-bd"/>
</dbReference>
<evidence type="ECO:0000313" key="5">
    <source>
        <dbReference type="EMBL" id="MTV48258.1"/>
    </source>
</evidence>
<dbReference type="OrthoDB" id="9772862at2"/>
<organism evidence="5 6">
    <name type="scientific">Heliobacterium mobile</name>
    <name type="common">Heliobacillus mobilis</name>
    <dbReference type="NCBI Taxonomy" id="28064"/>
    <lineage>
        <taxon>Bacteria</taxon>
        <taxon>Bacillati</taxon>
        <taxon>Bacillota</taxon>
        <taxon>Clostridia</taxon>
        <taxon>Eubacteriales</taxon>
        <taxon>Heliobacteriaceae</taxon>
        <taxon>Heliobacterium</taxon>
    </lineage>
</organism>
<comment type="caution">
    <text evidence="5">The sequence shown here is derived from an EMBL/GenBank/DDBJ whole genome shotgun (WGS) entry which is preliminary data.</text>
</comment>
<name>A0A6I3SHE8_HELMO</name>
<evidence type="ECO:0000259" key="4">
    <source>
        <dbReference type="PROSITE" id="PS50893"/>
    </source>
</evidence>
<sequence>MMIEAIDVTKRYGNETILSSISFEIKKGQSVAVLGPSGSGKTTLLSILGLLLEPCCGEILLYGQRMRGLSDTELSNLRNHHMGYVFQNSQLIGSLTVGDNVLLPARLAGKAREKQKQSREILEQFGLANRINHLPHQLSFGQKRRVALARALVMEPQLILADEPTNDLDEKMAQQVSHVLLGLKDQGVALIVATHDRQLAERMDRRVRIDQGKLFDITFQDREIGKLKDG</sequence>
<keyword evidence="3 5" id="KW-0067">ATP-binding</keyword>
<dbReference type="Proteomes" id="UP000430670">
    <property type="component" value="Unassembled WGS sequence"/>
</dbReference>
<dbReference type="RefSeq" id="WP_155475480.1">
    <property type="nucleotide sequence ID" value="NZ_WNKU01000003.1"/>
</dbReference>
<dbReference type="InterPro" id="IPR017871">
    <property type="entry name" value="ABC_transporter-like_CS"/>
</dbReference>
<dbReference type="PANTHER" id="PTHR24220:SF659">
    <property type="entry name" value="TRANSPORTER, PUTATIVE-RELATED"/>
    <property type="match status" value="1"/>
</dbReference>
<dbReference type="GO" id="GO:0022857">
    <property type="term" value="F:transmembrane transporter activity"/>
    <property type="evidence" value="ECO:0007669"/>
    <property type="project" value="TreeGrafter"/>
</dbReference>
<proteinExistence type="predicted"/>
<gene>
    <name evidence="5" type="ORF">GJ688_04570</name>
</gene>
<evidence type="ECO:0000256" key="2">
    <source>
        <dbReference type="ARBA" id="ARBA00022741"/>
    </source>
</evidence>
<protein>
    <submittedName>
        <fullName evidence="5">ATP-binding cassette domain-containing protein</fullName>
    </submittedName>
</protein>
<dbReference type="SMART" id="SM00382">
    <property type="entry name" value="AAA"/>
    <property type="match status" value="1"/>
</dbReference>
<dbReference type="GO" id="GO:0016887">
    <property type="term" value="F:ATP hydrolysis activity"/>
    <property type="evidence" value="ECO:0007669"/>
    <property type="project" value="InterPro"/>
</dbReference>
<evidence type="ECO:0000256" key="1">
    <source>
        <dbReference type="ARBA" id="ARBA00022448"/>
    </source>
</evidence>
<dbReference type="PROSITE" id="PS50893">
    <property type="entry name" value="ABC_TRANSPORTER_2"/>
    <property type="match status" value="1"/>
</dbReference>
<dbReference type="InterPro" id="IPR027417">
    <property type="entry name" value="P-loop_NTPase"/>
</dbReference>
<accession>A0A6I3SHE8</accession>
<dbReference type="InterPro" id="IPR015854">
    <property type="entry name" value="ABC_transpr_LolD-like"/>
</dbReference>
<keyword evidence="6" id="KW-1185">Reference proteome</keyword>
<evidence type="ECO:0000313" key="6">
    <source>
        <dbReference type="Proteomes" id="UP000430670"/>
    </source>
</evidence>
<dbReference type="GO" id="GO:0005524">
    <property type="term" value="F:ATP binding"/>
    <property type="evidence" value="ECO:0007669"/>
    <property type="project" value="UniProtKB-KW"/>
</dbReference>
<dbReference type="GO" id="GO:0005886">
    <property type="term" value="C:plasma membrane"/>
    <property type="evidence" value="ECO:0007669"/>
    <property type="project" value="TreeGrafter"/>
</dbReference>
<dbReference type="Pfam" id="PF00005">
    <property type="entry name" value="ABC_tran"/>
    <property type="match status" value="1"/>
</dbReference>